<dbReference type="EMBL" id="CAMPGE010014179">
    <property type="protein sequence ID" value="CAI2372866.1"/>
    <property type="molecule type" value="Genomic_DNA"/>
</dbReference>
<protein>
    <submittedName>
        <fullName evidence="2">Uncharacterized protein</fullName>
    </submittedName>
</protein>
<evidence type="ECO:0000256" key="1">
    <source>
        <dbReference type="SAM" id="MobiDB-lite"/>
    </source>
</evidence>
<sequence>MEGGHSRICSDISSKEFWKQRNQKRYMSSMDLFKALKLSTKKISVVTKYSKAHSREANKTKFRKTILPVFTNYQENRIFSPAQKNVRVSQEFMKAVPQNEDTDQDEVVIMSPKISKIRSQDSYPKQKKKMKKSIVFQYRHIEGKLSRKPQTTSQEINGMVNHNSGIFKNITFKKESLFTKSLNKKNGIIQINNKEFFNSLSEPLNMNSNIKRTKSVMGKYKLPRVSTQVLELNPFNVYPKPKSIPDAYLNFKKKHQKFQKSRSNSQKPQSNPRFSYMFSSRQEPGRVDLLNLRKMLNHFRESRQKDISRSYHNTSSSSNFEVMDNKYAMLD</sequence>
<dbReference type="Proteomes" id="UP001295684">
    <property type="component" value="Unassembled WGS sequence"/>
</dbReference>
<evidence type="ECO:0000313" key="2">
    <source>
        <dbReference type="EMBL" id="CAI2372866.1"/>
    </source>
</evidence>
<keyword evidence="3" id="KW-1185">Reference proteome</keyword>
<evidence type="ECO:0000313" key="3">
    <source>
        <dbReference type="Proteomes" id="UP001295684"/>
    </source>
</evidence>
<comment type="caution">
    <text evidence="2">The sequence shown here is derived from an EMBL/GenBank/DDBJ whole genome shotgun (WGS) entry which is preliminary data.</text>
</comment>
<proteinExistence type="predicted"/>
<feature type="compositionally biased region" description="Polar residues" evidence="1">
    <location>
        <begin position="261"/>
        <end position="278"/>
    </location>
</feature>
<gene>
    <name evidence="2" type="ORF">ECRASSUSDP1_LOCUS14200</name>
</gene>
<dbReference type="AlphaFoldDB" id="A0AAD1XHJ7"/>
<accession>A0AAD1XHJ7</accession>
<reference evidence="2" key="1">
    <citation type="submission" date="2023-07" db="EMBL/GenBank/DDBJ databases">
        <authorList>
            <consortium name="AG Swart"/>
            <person name="Singh M."/>
            <person name="Singh A."/>
            <person name="Seah K."/>
            <person name="Emmerich C."/>
        </authorList>
    </citation>
    <scope>NUCLEOTIDE SEQUENCE</scope>
    <source>
        <strain evidence="2">DP1</strain>
    </source>
</reference>
<feature type="region of interest" description="Disordered" evidence="1">
    <location>
        <begin position="255"/>
        <end position="278"/>
    </location>
</feature>
<organism evidence="2 3">
    <name type="scientific">Euplotes crassus</name>
    <dbReference type="NCBI Taxonomy" id="5936"/>
    <lineage>
        <taxon>Eukaryota</taxon>
        <taxon>Sar</taxon>
        <taxon>Alveolata</taxon>
        <taxon>Ciliophora</taxon>
        <taxon>Intramacronucleata</taxon>
        <taxon>Spirotrichea</taxon>
        <taxon>Hypotrichia</taxon>
        <taxon>Euplotida</taxon>
        <taxon>Euplotidae</taxon>
        <taxon>Moneuplotes</taxon>
    </lineage>
</organism>
<name>A0AAD1XHJ7_EUPCR</name>